<sequence>AEADHQPRLLTIDFMGIGSDKLETSNSSSTSCCHQQLTTRRSMQWCLRKIKPHMLQQVLFPNPEVEISEPIIETLELFPLHTSNCKEGDIVDRQSPSITARIKFSELAAPFYNDAPNVSSEKAGKNGNGNGLQQIYRPSEMGVSSPVQRKGQNSQPRSVSRHHVTDFQYRRSYLFNVFSKSGRTELTNYFPTRRNQVKLHKIGEPKKGFADLHSNCECGVLD</sequence>
<accession>A0AA38GXU7</accession>
<feature type="compositionally biased region" description="Polar residues" evidence="1">
    <location>
        <begin position="145"/>
        <end position="158"/>
    </location>
</feature>
<keyword evidence="3" id="KW-1185">Reference proteome</keyword>
<gene>
    <name evidence="2" type="ORF">KI387_001428</name>
</gene>
<comment type="caution">
    <text evidence="2">The sequence shown here is derived from an EMBL/GenBank/DDBJ whole genome shotgun (WGS) entry which is preliminary data.</text>
</comment>
<dbReference type="AlphaFoldDB" id="A0AA38GXU7"/>
<protein>
    <submittedName>
        <fullName evidence="2">Uncharacterized protein</fullName>
    </submittedName>
</protein>
<organism evidence="2 3">
    <name type="scientific">Taxus chinensis</name>
    <name type="common">Chinese yew</name>
    <name type="synonym">Taxus wallichiana var. chinensis</name>
    <dbReference type="NCBI Taxonomy" id="29808"/>
    <lineage>
        <taxon>Eukaryota</taxon>
        <taxon>Viridiplantae</taxon>
        <taxon>Streptophyta</taxon>
        <taxon>Embryophyta</taxon>
        <taxon>Tracheophyta</taxon>
        <taxon>Spermatophyta</taxon>
        <taxon>Pinopsida</taxon>
        <taxon>Pinidae</taxon>
        <taxon>Conifers II</taxon>
        <taxon>Cupressales</taxon>
        <taxon>Taxaceae</taxon>
        <taxon>Taxus</taxon>
    </lineage>
</organism>
<evidence type="ECO:0000313" key="3">
    <source>
        <dbReference type="Proteomes" id="UP000824469"/>
    </source>
</evidence>
<evidence type="ECO:0000256" key="1">
    <source>
        <dbReference type="SAM" id="MobiDB-lite"/>
    </source>
</evidence>
<name>A0AA38GXU7_TAXCH</name>
<proteinExistence type="predicted"/>
<feature type="non-terminal residue" evidence="2">
    <location>
        <position position="222"/>
    </location>
</feature>
<reference evidence="2 3" key="1">
    <citation type="journal article" date="2021" name="Nat. Plants">
        <title>The Taxus genome provides insights into paclitaxel biosynthesis.</title>
        <authorList>
            <person name="Xiong X."/>
            <person name="Gou J."/>
            <person name="Liao Q."/>
            <person name="Li Y."/>
            <person name="Zhou Q."/>
            <person name="Bi G."/>
            <person name="Li C."/>
            <person name="Du R."/>
            <person name="Wang X."/>
            <person name="Sun T."/>
            <person name="Guo L."/>
            <person name="Liang H."/>
            <person name="Lu P."/>
            <person name="Wu Y."/>
            <person name="Zhang Z."/>
            <person name="Ro D.K."/>
            <person name="Shang Y."/>
            <person name="Huang S."/>
            <person name="Yan J."/>
        </authorList>
    </citation>
    <scope>NUCLEOTIDE SEQUENCE [LARGE SCALE GENOMIC DNA]</scope>
    <source>
        <strain evidence="2">Ta-2019</strain>
    </source>
</reference>
<evidence type="ECO:0000313" key="2">
    <source>
        <dbReference type="EMBL" id="KAH9329320.1"/>
    </source>
</evidence>
<dbReference type="EMBL" id="JAHRHJ020000001">
    <property type="protein sequence ID" value="KAH9329320.1"/>
    <property type="molecule type" value="Genomic_DNA"/>
</dbReference>
<dbReference type="Proteomes" id="UP000824469">
    <property type="component" value="Unassembled WGS sequence"/>
</dbReference>
<feature type="region of interest" description="Disordered" evidence="1">
    <location>
        <begin position="116"/>
        <end position="162"/>
    </location>
</feature>